<gene>
    <name evidence="3" type="ORF">ACFQDM_12245</name>
</gene>
<feature type="coiled-coil region" evidence="1">
    <location>
        <begin position="183"/>
        <end position="237"/>
    </location>
</feature>
<dbReference type="InterPro" id="IPR027417">
    <property type="entry name" value="P-loop_NTPase"/>
</dbReference>
<feature type="coiled-coil region" evidence="1">
    <location>
        <begin position="584"/>
        <end position="625"/>
    </location>
</feature>
<dbReference type="RefSeq" id="WP_377379432.1">
    <property type="nucleotide sequence ID" value="NZ_JBHSSW010000016.1"/>
</dbReference>
<proteinExistence type="predicted"/>
<dbReference type="PANTHER" id="PTHR41259:SF1">
    <property type="entry name" value="DOUBLE-STRAND BREAK REPAIR RAD50 ATPASE, PUTATIVE-RELATED"/>
    <property type="match status" value="1"/>
</dbReference>
<sequence>MRIRSLSLERFGHFTDRSFDFGPGGDRADFHIIYGPNEAGKTTTMEAALRLFYGFPLREDYAFKHARSNLQVSAVLEIGGAVRRFTRLPKRAGSLVDETGTALPEAALSAHLAGLSQDDYRRLLCLDDDTIERGGEEIANAQGDIGRLLFSAAAGVADLSGVLDGVRDQADTLWKQRVRSTRMANLKRDLAEVERQIKERDVTASAWKALKKDLTKAQEAERDARRTRDALNAVRATIERQKRALPLMAEITSLEEAIAPCAAYPDQLDFDPERLILLRSDRGVASQNVDRLTAELAALAEWQNRMSVNPALEALATALDDLDDLSARNRGAHLDLERRQDEQLVAEAAMTRAMQDLGVASSEADPQSLVLSAGGIAALESAREALREAVVREAAEARETADLQGKADAAAAAVQDCLPQTEGTPRIADILLRFHADDLAPAHAAALQAIEAARAKAARSLTVLAHGTVIFYQVPDCPSSLVRATEWADRHDVLRADLHAAIARRDDHLADRAARHAQAEAMTRGTNIVSDEEAEALLAAREDRWSEHLAALDSPSAAVFHDALRRHDAATDTRLGRASELGQLRQIEQAAAEADARAAQADRSIKALQAEISGIEDAVSEVALQVGLPGSLSPQEWLVWVTRHDEAREEAFALREAQEANHGVLQRSEALRAELATLLPFNPVDLGGALNAARMMAETDRLQTDTRTKAEDTLRQARRDLAQREERLSSAQDASRRAREAWQQLVAEHLGDAISPDRLMTTLDPLRALREHETARAAAEQRVDAMRADQDRFAREVEALAQTHGAEVQLTAMQTYSALKGLAEQARITRDAVLKLDQDIEAATTEKAFNEDSMRRIAQEVAAIAVVFPDSASLTDIDLLRQVAARAQQVIADRATLASRQRSVLLELGVDDIATAREQLAGLPAAGLDAALSSNISDLEHAEDRLTQAIQDRATAEHALSQVKGDGEIAALVERRATLELQLEETALQYLEMSLGHHLASDAIRRYRDSHRSGMMTATEQCFASLTHGAYPFLTTQIEKDAEILLAVDRNGASKRAAEMSKGTRFQLYLALRAAAHEQLVSQGTRLPFFCDDIFETFDEDRTSAACRVMEAIGGRGQAIYLTHHRHVVDIARSVCDVQPILHEL</sequence>
<feature type="coiled-coil region" evidence="1">
    <location>
        <begin position="939"/>
        <end position="989"/>
    </location>
</feature>
<protein>
    <submittedName>
        <fullName evidence="3">AAA family ATPase</fullName>
    </submittedName>
</protein>
<comment type="caution">
    <text evidence="3">The sequence shown here is derived from an EMBL/GenBank/DDBJ whole genome shotgun (WGS) entry which is preliminary data.</text>
</comment>
<name>A0ABW1SB07_9PROT</name>
<feature type="domain" description="YhaN AAA" evidence="2">
    <location>
        <begin position="1"/>
        <end position="207"/>
    </location>
</feature>
<keyword evidence="4" id="KW-1185">Reference proteome</keyword>
<reference evidence="4" key="1">
    <citation type="journal article" date="2019" name="Int. J. Syst. Evol. Microbiol.">
        <title>The Global Catalogue of Microorganisms (GCM) 10K type strain sequencing project: providing services to taxonomists for standard genome sequencing and annotation.</title>
        <authorList>
            <consortium name="The Broad Institute Genomics Platform"/>
            <consortium name="The Broad Institute Genome Sequencing Center for Infectious Disease"/>
            <person name="Wu L."/>
            <person name="Ma J."/>
        </authorList>
    </citation>
    <scope>NUCLEOTIDE SEQUENCE [LARGE SCALE GENOMIC DNA]</scope>
    <source>
        <strain evidence="4">CGMCC-1.15741</strain>
    </source>
</reference>
<evidence type="ECO:0000259" key="2">
    <source>
        <dbReference type="Pfam" id="PF13514"/>
    </source>
</evidence>
<keyword evidence="1" id="KW-0175">Coiled coil</keyword>
<dbReference type="PANTHER" id="PTHR41259">
    <property type="entry name" value="DOUBLE-STRAND BREAK REPAIR RAD50 ATPASE, PUTATIVE-RELATED"/>
    <property type="match status" value="1"/>
</dbReference>
<organism evidence="3 4">
    <name type="scientific">Ponticaulis profundi</name>
    <dbReference type="NCBI Taxonomy" id="2665222"/>
    <lineage>
        <taxon>Bacteria</taxon>
        <taxon>Pseudomonadati</taxon>
        <taxon>Pseudomonadota</taxon>
        <taxon>Alphaproteobacteria</taxon>
        <taxon>Hyphomonadales</taxon>
        <taxon>Hyphomonadaceae</taxon>
        <taxon>Ponticaulis</taxon>
    </lineage>
</organism>
<dbReference type="Gene3D" id="3.40.50.300">
    <property type="entry name" value="P-loop containing nucleotide triphosphate hydrolases"/>
    <property type="match status" value="2"/>
</dbReference>
<evidence type="ECO:0000256" key="1">
    <source>
        <dbReference type="SAM" id="Coils"/>
    </source>
</evidence>
<dbReference type="EMBL" id="JBHSSW010000016">
    <property type="protein sequence ID" value="MFC6198856.1"/>
    <property type="molecule type" value="Genomic_DNA"/>
</dbReference>
<evidence type="ECO:0000313" key="3">
    <source>
        <dbReference type="EMBL" id="MFC6198856.1"/>
    </source>
</evidence>
<accession>A0ABW1SB07</accession>
<dbReference type="Proteomes" id="UP001596303">
    <property type="component" value="Unassembled WGS sequence"/>
</dbReference>
<dbReference type="SUPFAM" id="SSF52540">
    <property type="entry name" value="P-loop containing nucleoside triphosphate hydrolases"/>
    <property type="match status" value="1"/>
</dbReference>
<feature type="coiled-coil region" evidence="1">
    <location>
        <begin position="707"/>
        <end position="741"/>
    </location>
</feature>
<dbReference type="Pfam" id="PF13514">
    <property type="entry name" value="AAA_27"/>
    <property type="match status" value="1"/>
</dbReference>
<evidence type="ECO:0000313" key="4">
    <source>
        <dbReference type="Proteomes" id="UP001596303"/>
    </source>
</evidence>
<dbReference type="InterPro" id="IPR038734">
    <property type="entry name" value="YhaN_AAA"/>
</dbReference>